<evidence type="ECO:0000256" key="7">
    <source>
        <dbReference type="ARBA" id="ARBA00022989"/>
    </source>
</evidence>
<dbReference type="Proteomes" id="UP001174208">
    <property type="component" value="Unassembled WGS sequence"/>
</dbReference>
<comment type="subcellular location">
    <subcellularLocation>
        <location evidence="1">Cell inner membrane</location>
        <topology evidence="1">Single-pass membrane protein</topology>
    </subcellularLocation>
</comment>
<dbReference type="Pfam" id="PF07963">
    <property type="entry name" value="N_methyl"/>
    <property type="match status" value="1"/>
</dbReference>
<keyword evidence="3" id="KW-1003">Cell membrane</keyword>
<dbReference type="PANTHER" id="PTHR38779">
    <property type="entry name" value="TYPE II SECRETION SYSTEM PROTEIN I-RELATED"/>
    <property type="match status" value="1"/>
</dbReference>
<evidence type="ECO:0000256" key="4">
    <source>
        <dbReference type="ARBA" id="ARBA00022481"/>
    </source>
</evidence>
<dbReference type="SUPFAM" id="SSF54523">
    <property type="entry name" value="Pili subunits"/>
    <property type="match status" value="1"/>
</dbReference>
<keyword evidence="8 9" id="KW-0472">Membrane</keyword>
<evidence type="ECO:0000256" key="9">
    <source>
        <dbReference type="SAM" id="Phobius"/>
    </source>
</evidence>
<evidence type="ECO:0000256" key="1">
    <source>
        <dbReference type="ARBA" id="ARBA00004377"/>
    </source>
</evidence>
<keyword evidence="7 9" id="KW-1133">Transmembrane helix</keyword>
<dbReference type="EMBL" id="JAROCF010000001">
    <property type="protein sequence ID" value="MDN4616245.1"/>
    <property type="molecule type" value="Genomic_DNA"/>
</dbReference>
<evidence type="ECO:0000313" key="10">
    <source>
        <dbReference type="EMBL" id="MDN4616245.1"/>
    </source>
</evidence>
<accession>A0ABT8KFL2</accession>
<organism evidence="10 11">
    <name type="scientific">Leifsonia williamsii</name>
    <dbReference type="NCBI Taxonomy" id="3035919"/>
    <lineage>
        <taxon>Bacteria</taxon>
        <taxon>Bacillati</taxon>
        <taxon>Actinomycetota</taxon>
        <taxon>Actinomycetes</taxon>
        <taxon>Micrococcales</taxon>
        <taxon>Microbacteriaceae</taxon>
        <taxon>Leifsonia</taxon>
    </lineage>
</organism>
<sequence>MNRLNRLLRPAAADRGFTLIEVLIAMMVFAIVAVLVAYSLTLSMTLTRSSRAAEVAANLAAQQIDIARSQTDVFAVKSGEVTQDLDGTRYTITKSVGWVTSTGAASDCGGPGILQNKTFNVSVKWTGMRPNTAPVQASTLIAPAGPINDPSSGTIIVHVTRADGSAAAGIPVSAVPDTSISPNSATTITPGPVATDADGCSYVLKVVPGSYVVTIGASGDNRLTPAQATQPATKVPVYENQSAVVELQYDTRATPAITLAPGAPLGVYFPRNLPLTLKPTGDPTLTTVSVTGGTASSPAYKASTALFPAVSGYDIIAGAFVAAGSPQPACDSVDPLQWSTPNASGNVGQRAHVTTEPGSANPVTVPMALITLSTSGGLGGKWVRAISAAGNAASGDPGCDTGMTLKFAQLSSSGNSLTLALPYGSWKLVVASNDTTTTTTDLTSSAITLPAGSPAWTSSTIFTLDPRQP</sequence>
<reference evidence="10" key="1">
    <citation type="submission" date="2023-06" db="EMBL/GenBank/DDBJ databases">
        <title>MT1 and MT2 Draft Genomes of Novel Species.</title>
        <authorList>
            <person name="Venkateswaran K."/>
        </authorList>
    </citation>
    <scope>NUCLEOTIDE SEQUENCE</scope>
    <source>
        <strain evidence="10">F6_8S_P_1B</strain>
    </source>
</reference>
<keyword evidence="6 9" id="KW-0812">Transmembrane</keyword>
<evidence type="ECO:0000256" key="3">
    <source>
        <dbReference type="ARBA" id="ARBA00022475"/>
    </source>
</evidence>
<keyword evidence="4" id="KW-0488">Methylation</keyword>
<comment type="similarity">
    <text evidence="2">Belongs to the GSP I family.</text>
</comment>
<dbReference type="InterPro" id="IPR012902">
    <property type="entry name" value="N_methyl_site"/>
</dbReference>
<dbReference type="PANTHER" id="PTHR38779:SF2">
    <property type="entry name" value="TYPE II SECRETION SYSTEM PROTEIN I-RELATED"/>
    <property type="match status" value="1"/>
</dbReference>
<dbReference type="PROSITE" id="PS00409">
    <property type="entry name" value="PROKAR_NTER_METHYL"/>
    <property type="match status" value="1"/>
</dbReference>
<evidence type="ECO:0000256" key="6">
    <source>
        <dbReference type="ARBA" id="ARBA00022692"/>
    </source>
</evidence>
<dbReference type="InterPro" id="IPR045584">
    <property type="entry name" value="Pilin-like"/>
</dbReference>
<dbReference type="RefSeq" id="WP_301212847.1">
    <property type="nucleotide sequence ID" value="NZ_JAROCF010000001.1"/>
</dbReference>
<name>A0ABT8KFL2_9MICO</name>
<keyword evidence="11" id="KW-1185">Reference proteome</keyword>
<keyword evidence="5" id="KW-0997">Cell inner membrane</keyword>
<comment type="caution">
    <text evidence="10">The sequence shown here is derived from an EMBL/GenBank/DDBJ whole genome shotgun (WGS) entry which is preliminary data.</text>
</comment>
<evidence type="ECO:0000256" key="2">
    <source>
        <dbReference type="ARBA" id="ARBA00008358"/>
    </source>
</evidence>
<evidence type="ECO:0000313" key="11">
    <source>
        <dbReference type="Proteomes" id="UP001174208"/>
    </source>
</evidence>
<protein>
    <submittedName>
        <fullName evidence="10">Prepilin-type N-terminal cleavage/methylation domain-containing protein</fullName>
    </submittedName>
</protein>
<feature type="transmembrane region" description="Helical" evidence="9">
    <location>
        <begin position="20"/>
        <end position="40"/>
    </location>
</feature>
<dbReference type="InterPro" id="IPR010052">
    <property type="entry name" value="T2SS_protein-GspI"/>
</dbReference>
<evidence type="ECO:0000256" key="8">
    <source>
        <dbReference type="ARBA" id="ARBA00023136"/>
    </source>
</evidence>
<proteinExistence type="inferred from homology"/>
<evidence type="ECO:0000256" key="5">
    <source>
        <dbReference type="ARBA" id="ARBA00022519"/>
    </source>
</evidence>
<gene>
    <name evidence="10" type="ORF">P5G50_17485</name>
</gene>
<dbReference type="NCBIfam" id="TIGR02532">
    <property type="entry name" value="IV_pilin_GFxxxE"/>
    <property type="match status" value="1"/>
</dbReference>